<organism evidence="4 5">
    <name type="scientific">Sinanodonta woodiana</name>
    <name type="common">Chinese pond mussel</name>
    <name type="synonym">Anodonta woodiana</name>
    <dbReference type="NCBI Taxonomy" id="1069815"/>
    <lineage>
        <taxon>Eukaryota</taxon>
        <taxon>Metazoa</taxon>
        <taxon>Spiralia</taxon>
        <taxon>Lophotrochozoa</taxon>
        <taxon>Mollusca</taxon>
        <taxon>Bivalvia</taxon>
        <taxon>Autobranchia</taxon>
        <taxon>Heteroconchia</taxon>
        <taxon>Palaeoheterodonta</taxon>
        <taxon>Unionida</taxon>
        <taxon>Unionoidea</taxon>
        <taxon>Unionidae</taxon>
        <taxon>Unioninae</taxon>
        <taxon>Sinanodonta</taxon>
    </lineage>
</organism>
<protein>
    <recommendedName>
        <fullName evidence="3">Small EDRK-rich factor-like N-terminal domain-containing protein</fullName>
    </recommendedName>
</protein>
<dbReference type="InterPro" id="IPR040211">
    <property type="entry name" value="SERF1/2-like"/>
</dbReference>
<keyword evidence="5" id="KW-1185">Reference proteome</keyword>
<dbReference type="PANTHER" id="PTHR13596">
    <property type="entry name" value="SMALL EDRK-RICH FACTOR 1"/>
    <property type="match status" value="1"/>
</dbReference>
<dbReference type="PANTHER" id="PTHR13596:SF0">
    <property type="entry name" value="SI:CH211-39K3.2-RELATED"/>
    <property type="match status" value="1"/>
</dbReference>
<gene>
    <name evidence="4" type="ORF">ACJMK2_043636</name>
</gene>
<reference evidence="4 5" key="1">
    <citation type="submission" date="2024-11" db="EMBL/GenBank/DDBJ databases">
        <title>Chromosome-level genome assembly of the freshwater bivalve Anodonta woodiana.</title>
        <authorList>
            <person name="Chen X."/>
        </authorList>
    </citation>
    <scope>NUCLEOTIDE SEQUENCE [LARGE SCALE GENOMIC DNA]</scope>
    <source>
        <strain evidence="4">MN2024</strain>
        <tissue evidence="4">Gills</tissue>
    </source>
</reference>
<comment type="caution">
    <text evidence="4">The sequence shown here is derived from an EMBL/GenBank/DDBJ whole genome shotgun (WGS) entry which is preliminary data.</text>
</comment>
<accession>A0ABD3VXI6</accession>
<comment type="similarity">
    <text evidence="1">Belongs to the SERF family.</text>
</comment>
<dbReference type="AlphaFoldDB" id="A0ABD3VXI6"/>
<sequence length="75" mass="8424">MTEKLLKLRGNQRELARQKNLKKQQELSKSKAASDKNGNKGLSLEERRQRDADIMRQKQMAAVSGKVEGKEGAGK</sequence>
<evidence type="ECO:0000256" key="2">
    <source>
        <dbReference type="SAM" id="MobiDB-lite"/>
    </source>
</evidence>
<evidence type="ECO:0000256" key="1">
    <source>
        <dbReference type="ARBA" id="ARBA00007309"/>
    </source>
</evidence>
<feature type="domain" description="Small EDRK-rich factor-like N-terminal" evidence="3">
    <location>
        <begin position="9"/>
        <end position="48"/>
    </location>
</feature>
<dbReference type="Pfam" id="PF04419">
    <property type="entry name" value="SERF-like_N"/>
    <property type="match status" value="1"/>
</dbReference>
<evidence type="ECO:0000259" key="3">
    <source>
        <dbReference type="Pfam" id="PF04419"/>
    </source>
</evidence>
<dbReference type="Proteomes" id="UP001634394">
    <property type="component" value="Unassembled WGS sequence"/>
</dbReference>
<feature type="region of interest" description="Disordered" evidence="2">
    <location>
        <begin position="1"/>
        <end position="75"/>
    </location>
</feature>
<name>A0ABD3VXI6_SINWO</name>
<dbReference type="EMBL" id="JBJQND010000009">
    <property type="protein sequence ID" value="KAL3866329.1"/>
    <property type="molecule type" value="Genomic_DNA"/>
</dbReference>
<evidence type="ECO:0000313" key="5">
    <source>
        <dbReference type="Proteomes" id="UP001634394"/>
    </source>
</evidence>
<evidence type="ECO:0000313" key="4">
    <source>
        <dbReference type="EMBL" id="KAL3866329.1"/>
    </source>
</evidence>
<feature type="compositionally biased region" description="Basic and acidic residues" evidence="2">
    <location>
        <begin position="1"/>
        <end position="56"/>
    </location>
</feature>
<dbReference type="InterPro" id="IPR007513">
    <property type="entry name" value="SERF-like_N"/>
</dbReference>
<proteinExistence type="inferred from homology"/>